<feature type="region of interest" description="Disordered" evidence="1">
    <location>
        <begin position="1"/>
        <end position="24"/>
    </location>
</feature>
<sequence>MDRYEAFESEEENGGSGEERNSRLTALSKLTKGIGGSRVSMFGFLVKCLPEGLALVGKR</sequence>
<dbReference type="KEGG" id="mmai:sS8_1096"/>
<dbReference type="Proteomes" id="UP000266313">
    <property type="component" value="Chromosome"/>
</dbReference>
<evidence type="ECO:0000313" key="2">
    <source>
        <dbReference type="EMBL" id="BBA33058.1"/>
    </source>
</evidence>
<accession>A0A250KNB4</accession>
<name>A0A250KNB4_9GAMM</name>
<gene>
    <name evidence="2" type="ORF">sS8_1096</name>
</gene>
<evidence type="ECO:0000313" key="3">
    <source>
        <dbReference type="Proteomes" id="UP000266313"/>
    </source>
</evidence>
<dbReference type="EMBL" id="AP017928">
    <property type="protein sequence ID" value="BBA33058.1"/>
    <property type="molecule type" value="Genomic_DNA"/>
</dbReference>
<reference evidence="2 3" key="1">
    <citation type="submission" date="2016-12" db="EMBL/GenBank/DDBJ databases">
        <title>Genome sequencing of Methylocaldum marinum.</title>
        <authorList>
            <person name="Takeuchi M."/>
            <person name="Kamagata Y."/>
            <person name="Hiraoka S."/>
            <person name="Oshima K."/>
            <person name="Hattori M."/>
            <person name="Iwasaki W."/>
        </authorList>
    </citation>
    <scope>NUCLEOTIDE SEQUENCE [LARGE SCALE GENOMIC DNA]</scope>
    <source>
        <strain evidence="2 3">S8</strain>
    </source>
</reference>
<proteinExistence type="predicted"/>
<organism evidence="2 3">
    <name type="scientific">Methylocaldum marinum</name>
    <dbReference type="NCBI Taxonomy" id="1432792"/>
    <lineage>
        <taxon>Bacteria</taxon>
        <taxon>Pseudomonadati</taxon>
        <taxon>Pseudomonadota</taxon>
        <taxon>Gammaproteobacteria</taxon>
        <taxon>Methylococcales</taxon>
        <taxon>Methylococcaceae</taxon>
        <taxon>Methylocaldum</taxon>
    </lineage>
</organism>
<evidence type="ECO:0000256" key="1">
    <source>
        <dbReference type="SAM" id="MobiDB-lite"/>
    </source>
</evidence>
<keyword evidence="3" id="KW-1185">Reference proteome</keyword>
<protein>
    <submittedName>
        <fullName evidence="2">Uncharacterized protein</fullName>
    </submittedName>
</protein>
<dbReference type="AlphaFoldDB" id="A0A250KNB4"/>